<gene>
    <name evidence="1" type="ORF">DHW29_06975</name>
</gene>
<sequence length="274" mass="30765">MNTVKLACVLGSISMMALSACSKKPESVEPIKNTAVATEYSPQDQLKLDTIKKMYAELSENEHGNDILKRYATDSFKSILEMSTQFPDEVCGLNHDVLLQAQDDEVVKQPVQFKLNEQKQVVATLPSTDTVTFLLECDANQCRVSDVIDYASSLSEFIKKDCSELATYHESQEAAVQQTQYRMSYRIESKDVHIGTEYATFYYVVVASESDDPVDIRTINVNRGNCPVSSVRGQNHVLNFGQTYRFEIRCNPRDVKEVNLTMADGQELTMVPNG</sequence>
<evidence type="ECO:0008006" key="3">
    <source>
        <dbReference type="Google" id="ProtNLM"/>
    </source>
</evidence>
<dbReference type="Proteomes" id="UP000263596">
    <property type="component" value="Unassembled WGS sequence"/>
</dbReference>
<dbReference type="PROSITE" id="PS51257">
    <property type="entry name" value="PROKAR_LIPOPROTEIN"/>
    <property type="match status" value="1"/>
</dbReference>
<organism evidence="1 2">
    <name type="scientific">Acinetobacter ursingii</name>
    <dbReference type="NCBI Taxonomy" id="108980"/>
    <lineage>
        <taxon>Bacteria</taxon>
        <taxon>Pseudomonadati</taxon>
        <taxon>Pseudomonadota</taxon>
        <taxon>Gammaproteobacteria</taxon>
        <taxon>Moraxellales</taxon>
        <taxon>Moraxellaceae</taxon>
        <taxon>Acinetobacter</taxon>
    </lineage>
</organism>
<dbReference type="AlphaFoldDB" id="A0A3D2SKI1"/>
<evidence type="ECO:0000313" key="2">
    <source>
        <dbReference type="Proteomes" id="UP000263596"/>
    </source>
</evidence>
<name>A0A3D2SKI1_9GAMM</name>
<comment type="caution">
    <text evidence="1">The sequence shown here is derived from an EMBL/GenBank/DDBJ whole genome shotgun (WGS) entry which is preliminary data.</text>
</comment>
<dbReference type="RefSeq" id="WP_049174036.1">
    <property type="nucleotide sequence ID" value="NZ_BKFK01000012.1"/>
</dbReference>
<protein>
    <recommendedName>
        <fullName evidence="3">Lipoprotein</fullName>
    </recommendedName>
</protein>
<accession>A0A3D2SKI1</accession>
<evidence type="ECO:0000313" key="1">
    <source>
        <dbReference type="EMBL" id="HCK29941.1"/>
    </source>
</evidence>
<dbReference type="EMBL" id="DPVE01000127">
    <property type="protein sequence ID" value="HCK29941.1"/>
    <property type="molecule type" value="Genomic_DNA"/>
</dbReference>
<proteinExistence type="predicted"/>
<reference evidence="1 2" key="1">
    <citation type="journal article" date="2018" name="Nat. Biotechnol.">
        <title>A standardized bacterial taxonomy based on genome phylogeny substantially revises the tree of life.</title>
        <authorList>
            <person name="Parks D.H."/>
            <person name="Chuvochina M."/>
            <person name="Waite D.W."/>
            <person name="Rinke C."/>
            <person name="Skarshewski A."/>
            <person name="Chaumeil P.A."/>
            <person name="Hugenholtz P."/>
        </authorList>
    </citation>
    <scope>NUCLEOTIDE SEQUENCE [LARGE SCALE GENOMIC DNA]</scope>
    <source>
        <strain evidence="1">UBA9669</strain>
    </source>
</reference>